<proteinExistence type="predicted"/>
<keyword evidence="2" id="KW-0964">Secreted</keyword>
<keyword evidence="4" id="KW-0732">Signal</keyword>
<gene>
    <name evidence="9" type="ORF">GCM10022393_25410</name>
</gene>
<dbReference type="Proteomes" id="UP001500459">
    <property type="component" value="Unassembled WGS sequence"/>
</dbReference>
<evidence type="ECO:0000256" key="5">
    <source>
        <dbReference type="ARBA" id="ARBA00022801"/>
    </source>
</evidence>
<organism evidence="9 10">
    <name type="scientific">Aquimarina addita</name>
    <dbReference type="NCBI Taxonomy" id="870485"/>
    <lineage>
        <taxon>Bacteria</taxon>
        <taxon>Pseudomonadati</taxon>
        <taxon>Bacteroidota</taxon>
        <taxon>Flavobacteriia</taxon>
        <taxon>Flavobacteriales</taxon>
        <taxon>Flavobacteriaceae</taxon>
        <taxon>Aquimarina</taxon>
    </lineage>
</organism>
<dbReference type="SMART" id="SM00137">
    <property type="entry name" value="MAM"/>
    <property type="match status" value="1"/>
</dbReference>
<evidence type="ECO:0000256" key="7">
    <source>
        <dbReference type="ARBA" id="ARBA00023326"/>
    </source>
</evidence>
<keyword evidence="10" id="KW-1185">Reference proteome</keyword>
<evidence type="ECO:0000256" key="6">
    <source>
        <dbReference type="ARBA" id="ARBA00023277"/>
    </source>
</evidence>
<evidence type="ECO:0000256" key="1">
    <source>
        <dbReference type="ARBA" id="ARBA00004613"/>
    </source>
</evidence>
<evidence type="ECO:0000313" key="9">
    <source>
        <dbReference type="EMBL" id="GAA3510741.1"/>
    </source>
</evidence>
<comment type="subcellular location">
    <subcellularLocation>
        <location evidence="1">Secreted</location>
    </subcellularLocation>
</comment>
<keyword evidence="6" id="KW-0119">Carbohydrate metabolism</keyword>
<evidence type="ECO:0000313" key="10">
    <source>
        <dbReference type="Proteomes" id="UP001500459"/>
    </source>
</evidence>
<keyword evidence="5" id="KW-0378">Hydrolase</keyword>
<dbReference type="RefSeq" id="WP_344927944.1">
    <property type="nucleotide sequence ID" value="NZ_BAABCW010000010.1"/>
</dbReference>
<dbReference type="NCBIfam" id="TIGR04183">
    <property type="entry name" value="Por_Secre_tail"/>
    <property type="match status" value="1"/>
</dbReference>
<keyword evidence="7" id="KW-0624">Polysaccharide degradation</keyword>
<dbReference type="InterPro" id="IPR000998">
    <property type="entry name" value="MAM_dom"/>
</dbReference>
<dbReference type="SUPFAM" id="SSF53474">
    <property type="entry name" value="alpha/beta-Hydrolases"/>
    <property type="match status" value="1"/>
</dbReference>
<dbReference type="InterPro" id="IPR043595">
    <property type="entry name" value="FaeB/C/D"/>
</dbReference>
<sequence length="735" mass="79513">MKTQQTQQTFAKRFLWLFAITLITTVTMYGQQVINATIQQDGRTRQYRLYIPQSYDASNPSPLILNYHGFTNTIDIQYNQSDFRQLAEDNQFIFATPQGLGGFFSGWSINNSFGGNEDDLGFSDALIDKIKEDYNINDKRIYATGFSNGGFFSYRLACELSSRIAAVASVAGSMTRGWISSGQCQPQHPTAVLQITGTSDNVISINGNGSNESIQDVMEYWSAVNNGDSTPEVIQLGGGSTRSIWDNGDNGVTAEFIRVQGKGHSWVGGNVNTSQEIWNFFSRFDIDGEIGSTTPPPTDDTCSGNISSFPYSESFEGNTGAWEQATSDDLNWIVNANGTPSSGTGPSAAVDGNSYIYLEVSGDGQGFPNKQGILNSPCINLSTIASPRLQFSYHMIGNAVGNLSVEARTNNTGNWTSVFSRTGVQGTGWNQADIALSAYAGESSVQLRINAVSGTSWQGDIAIDALSISNTTGTPPSGDCDQIDFGTTAITSFSNQDADGTFEIANSGAGLILRNNTWKQIPFNYNVTANTILQFDFTSTSQGEIHGVGFEDDNTLTSTYYFKVHGTQNYGITNFDDYTGSATKTYTIPVGNFYIGATDRLVFINDNDTGSGNNSLFSNVKVYEGSCNGSLTAKEVIANLSDKEALMGNEEEGIGAITMTPNPTNDQFSLYVNSKGTEEIKVRIFTLLGQKKYEAGLYSGVNNFSANNLSLSSGIYVVKIESRGDTTISKKLIVR</sequence>
<evidence type="ECO:0000256" key="4">
    <source>
        <dbReference type="ARBA" id="ARBA00022729"/>
    </source>
</evidence>
<dbReference type="PANTHER" id="PTHR38050:SF2">
    <property type="entry name" value="FERULOYL ESTERASE C-RELATED"/>
    <property type="match status" value="1"/>
</dbReference>
<accession>A0ABP6UNV4</accession>
<dbReference type="PROSITE" id="PS50060">
    <property type="entry name" value="MAM_2"/>
    <property type="match status" value="1"/>
</dbReference>
<dbReference type="Pfam" id="PF18962">
    <property type="entry name" value="Por_Secre_tail"/>
    <property type="match status" value="1"/>
</dbReference>
<dbReference type="EMBL" id="BAABCW010000010">
    <property type="protein sequence ID" value="GAA3510741.1"/>
    <property type="molecule type" value="Genomic_DNA"/>
</dbReference>
<evidence type="ECO:0000256" key="3">
    <source>
        <dbReference type="ARBA" id="ARBA00022651"/>
    </source>
</evidence>
<dbReference type="CDD" id="cd06263">
    <property type="entry name" value="MAM"/>
    <property type="match status" value="1"/>
</dbReference>
<dbReference type="SUPFAM" id="SSF49899">
    <property type="entry name" value="Concanavalin A-like lectins/glucanases"/>
    <property type="match status" value="1"/>
</dbReference>
<comment type="caution">
    <text evidence="9">The sequence shown here is derived from an EMBL/GenBank/DDBJ whole genome shotgun (WGS) entry which is preliminary data.</text>
</comment>
<feature type="domain" description="MAM" evidence="8">
    <location>
        <begin position="311"/>
        <end position="482"/>
    </location>
</feature>
<dbReference type="Gene3D" id="2.60.120.200">
    <property type="match status" value="1"/>
</dbReference>
<name>A0ABP6UNV4_9FLAO</name>
<dbReference type="Gene3D" id="3.40.50.1820">
    <property type="entry name" value="alpha/beta hydrolase"/>
    <property type="match status" value="1"/>
</dbReference>
<protein>
    <recommendedName>
        <fullName evidence="8">MAM domain-containing protein</fullName>
    </recommendedName>
</protein>
<dbReference type="InterPro" id="IPR026444">
    <property type="entry name" value="Secre_tail"/>
</dbReference>
<dbReference type="PANTHER" id="PTHR38050">
    <property type="match status" value="1"/>
</dbReference>
<evidence type="ECO:0000259" key="8">
    <source>
        <dbReference type="PROSITE" id="PS50060"/>
    </source>
</evidence>
<reference evidence="10" key="1">
    <citation type="journal article" date="2019" name="Int. J. Syst. Evol. Microbiol.">
        <title>The Global Catalogue of Microorganisms (GCM) 10K type strain sequencing project: providing services to taxonomists for standard genome sequencing and annotation.</title>
        <authorList>
            <consortium name="The Broad Institute Genomics Platform"/>
            <consortium name="The Broad Institute Genome Sequencing Center for Infectious Disease"/>
            <person name="Wu L."/>
            <person name="Ma J."/>
        </authorList>
    </citation>
    <scope>NUCLEOTIDE SEQUENCE [LARGE SCALE GENOMIC DNA]</scope>
    <source>
        <strain evidence="10">JCM 17106</strain>
    </source>
</reference>
<dbReference type="InterPro" id="IPR013320">
    <property type="entry name" value="ConA-like_dom_sf"/>
</dbReference>
<evidence type="ECO:0000256" key="2">
    <source>
        <dbReference type="ARBA" id="ARBA00022525"/>
    </source>
</evidence>
<dbReference type="Pfam" id="PF00629">
    <property type="entry name" value="MAM"/>
    <property type="match status" value="1"/>
</dbReference>
<keyword evidence="3" id="KW-0858">Xylan degradation</keyword>
<dbReference type="InterPro" id="IPR029058">
    <property type="entry name" value="AB_hydrolase_fold"/>
</dbReference>